<evidence type="ECO:0000256" key="5">
    <source>
        <dbReference type="SAM" id="Phobius"/>
    </source>
</evidence>
<dbReference type="GO" id="GO:0005576">
    <property type="term" value="C:extracellular region"/>
    <property type="evidence" value="ECO:0007669"/>
    <property type="project" value="UniProtKB-SubCell"/>
</dbReference>
<evidence type="ECO:0000256" key="3">
    <source>
        <dbReference type="ARBA" id="ARBA00022525"/>
    </source>
</evidence>
<dbReference type="Proteomes" id="UP001652622">
    <property type="component" value="Unplaced"/>
</dbReference>
<dbReference type="Pfam" id="PF00059">
    <property type="entry name" value="Lectin_C"/>
    <property type="match status" value="1"/>
</dbReference>
<keyword evidence="5" id="KW-1133">Transmembrane helix</keyword>
<organism evidence="7 8">
    <name type="scientific">Pantherophis guttatus</name>
    <name type="common">Corn snake</name>
    <name type="synonym">Elaphe guttata</name>
    <dbReference type="NCBI Taxonomy" id="94885"/>
    <lineage>
        <taxon>Eukaryota</taxon>
        <taxon>Metazoa</taxon>
        <taxon>Chordata</taxon>
        <taxon>Craniata</taxon>
        <taxon>Vertebrata</taxon>
        <taxon>Euteleostomi</taxon>
        <taxon>Lepidosauria</taxon>
        <taxon>Squamata</taxon>
        <taxon>Bifurcata</taxon>
        <taxon>Unidentata</taxon>
        <taxon>Episquamata</taxon>
        <taxon>Toxicofera</taxon>
        <taxon>Serpentes</taxon>
        <taxon>Colubroidea</taxon>
        <taxon>Colubridae</taxon>
        <taxon>Colubrinae</taxon>
        <taxon>Pantherophis</taxon>
    </lineage>
</organism>
<feature type="domain" description="C-type lectin" evidence="6">
    <location>
        <begin position="133"/>
        <end position="240"/>
    </location>
</feature>
<name>A0A6P9BAJ0_PANGU</name>
<dbReference type="PANTHER" id="PTHR47536">
    <property type="entry name" value="C-TYPE LECTIN DOMAIN FAMILY 5 MEMBER A"/>
    <property type="match status" value="1"/>
</dbReference>
<dbReference type="RefSeq" id="XP_034266779.1">
    <property type="nucleotide sequence ID" value="XM_034410888.2"/>
</dbReference>
<proteinExistence type="predicted"/>
<keyword evidence="5" id="KW-0812">Transmembrane</keyword>
<gene>
    <name evidence="8" type="primary">LOC117661762</name>
</gene>
<dbReference type="SUPFAM" id="SSF56436">
    <property type="entry name" value="C-type lectin-like"/>
    <property type="match status" value="1"/>
</dbReference>
<dbReference type="PANTHER" id="PTHR47536:SF1">
    <property type="entry name" value="C-TYPE LECTIN DOMAIN FAMILY 5 MEMBER A"/>
    <property type="match status" value="1"/>
</dbReference>
<dbReference type="GO" id="GO:0030246">
    <property type="term" value="F:carbohydrate binding"/>
    <property type="evidence" value="ECO:0007669"/>
    <property type="project" value="UniProtKB-KW"/>
</dbReference>
<dbReference type="Gene3D" id="3.10.100.10">
    <property type="entry name" value="Mannose-Binding Protein A, subunit A"/>
    <property type="match status" value="1"/>
</dbReference>
<evidence type="ECO:0000256" key="4">
    <source>
        <dbReference type="ARBA" id="ARBA00022734"/>
    </source>
</evidence>
<dbReference type="AlphaFoldDB" id="A0A6P9BAJ0"/>
<evidence type="ECO:0000259" key="6">
    <source>
        <dbReference type="PROSITE" id="PS50041"/>
    </source>
</evidence>
<feature type="transmembrane region" description="Helical" evidence="5">
    <location>
        <begin position="63"/>
        <end position="84"/>
    </location>
</feature>
<dbReference type="InterPro" id="IPR001304">
    <property type="entry name" value="C-type_lectin-like"/>
</dbReference>
<evidence type="ECO:0000256" key="1">
    <source>
        <dbReference type="ARBA" id="ARBA00004167"/>
    </source>
</evidence>
<dbReference type="PROSITE" id="PS50041">
    <property type="entry name" value="C_TYPE_LECTIN_2"/>
    <property type="match status" value="1"/>
</dbReference>
<comment type="subcellular location">
    <subcellularLocation>
        <location evidence="1">Membrane</location>
        <topology evidence="1">Single-pass membrane protein</topology>
    </subcellularLocation>
    <subcellularLocation>
        <location evidence="2">Secreted</location>
    </subcellularLocation>
</comment>
<dbReference type="InterPro" id="IPR052869">
    <property type="entry name" value="CLEC5A"/>
</dbReference>
<dbReference type="OMA" id="MDKECAA"/>
<dbReference type="CDD" id="cd03593">
    <property type="entry name" value="CLECT_NK_receptors_like"/>
    <property type="match status" value="1"/>
</dbReference>
<dbReference type="InParanoid" id="A0A6P9BAJ0"/>
<evidence type="ECO:0000256" key="2">
    <source>
        <dbReference type="ARBA" id="ARBA00004613"/>
    </source>
</evidence>
<keyword evidence="4" id="KW-0430">Lectin</keyword>
<protein>
    <submittedName>
        <fullName evidence="8">C-type lectin domain family 5 member A-like isoform X1</fullName>
    </submittedName>
</protein>
<reference evidence="8" key="1">
    <citation type="submission" date="2025-08" db="UniProtKB">
        <authorList>
            <consortium name="RefSeq"/>
        </authorList>
    </citation>
    <scope>IDENTIFICATION</scope>
    <source>
        <tissue evidence="8">Blood</tissue>
    </source>
</reference>
<dbReference type="InterPro" id="IPR016186">
    <property type="entry name" value="C-type_lectin-like/link_sf"/>
</dbReference>
<evidence type="ECO:0000313" key="7">
    <source>
        <dbReference type="Proteomes" id="UP001652622"/>
    </source>
</evidence>
<dbReference type="GO" id="GO:0016020">
    <property type="term" value="C:membrane"/>
    <property type="evidence" value="ECO:0007669"/>
    <property type="project" value="UniProtKB-SubCell"/>
</dbReference>
<keyword evidence="3" id="KW-0964">Secreted</keyword>
<evidence type="ECO:0000313" key="8">
    <source>
        <dbReference type="RefSeq" id="XP_034266779.1"/>
    </source>
</evidence>
<dbReference type="KEGG" id="pgut:117661762"/>
<dbReference type="SMART" id="SM00034">
    <property type="entry name" value="CLECT"/>
    <property type="match status" value="1"/>
</dbReference>
<sequence length="244" mass="28134">MSTKGFQSQNGIGRFQKILKVSEGIPTFNLQIAGTKCTEDKQMEDKQMEGWYHRLTRMNWQHVAPGVILLLVKLTGTSLFFVFFPQIFPKGNISLSTKNSSVWPPAPEQISSLSPLHPTTVRIPLKKPRWERFRGHDYLFSEEKATWLISQLDCKDWKSNLVIINDTKELEFVINKTAMANYFIGLTYSESTKKWEWIDHKEHNINLFPIKATMDKECVAIGAGDVSPVSCYDDYNWVCEKTYS</sequence>
<accession>A0A6P9BAJ0</accession>
<dbReference type="InterPro" id="IPR016187">
    <property type="entry name" value="CTDL_fold"/>
</dbReference>
<keyword evidence="5" id="KW-0472">Membrane</keyword>
<dbReference type="GeneID" id="117661762"/>
<dbReference type="InterPro" id="IPR033992">
    <property type="entry name" value="NKR-like_CTLD"/>
</dbReference>
<keyword evidence="7" id="KW-1185">Reference proteome</keyword>